<dbReference type="Pfam" id="PF02386">
    <property type="entry name" value="TrkH"/>
    <property type="match status" value="1"/>
</dbReference>
<dbReference type="RefSeq" id="WP_242687864.1">
    <property type="nucleotide sequence ID" value="NZ_CP036265.1"/>
</dbReference>
<keyword evidence="4" id="KW-0633">Potassium transport</keyword>
<dbReference type="InterPro" id="IPR004772">
    <property type="entry name" value="TrkH"/>
</dbReference>
<keyword evidence="2" id="KW-0813">Transport</keyword>
<keyword evidence="5 10" id="KW-0812">Transmembrane</keyword>
<evidence type="ECO:0000256" key="8">
    <source>
        <dbReference type="ARBA" id="ARBA00023065"/>
    </source>
</evidence>
<keyword evidence="9 10" id="KW-0472">Membrane</keyword>
<feature type="transmembrane region" description="Helical" evidence="10">
    <location>
        <begin position="192"/>
        <end position="215"/>
    </location>
</feature>
<feature type="transmembrane region" description="Helical" evidence="10">
    <location>
        <begin position="16"/>
        <end position="35"/>
    </location>
</feature>
<sequence length="456" mass="48153">MALTSRSRRKLSAPEAFVGSFLGLIVAGTLALRWLPGLYTGEPLGWTDAAFTATSAVCVTGLIVEDTATYFTFEGQLLLLALIQLGGLGMLTLTSMVIAAIGGRLSLRSEAVASSAQEAVPNVPTRRLIFGIVRFTLLFEAAGALLLYVAWAPSMGWREAAWPAAFHSVSAFCNAGFSTNADSLMSFQRSPFTLGIVSLLIVAGGLGFVVVEELLGRYRDRSAGRRRRRLSTHTQLVLSVSAALLAGGWVLFAVFEWHGVLADLGVGHKLTNSLFMSVTARTAGFNTIDYAAATDSANLLTILLMMVGGSPGSTAGGMKTTTFALLGLLAWSRLRSQASVTVANRSVPEETVQRAVGLAVLATAVVMAGIFLLASFGDLLHKGDPFLGRAFEVVSAVNTVGLSMNVTPHLSPGARWLIIVLMFVGRVGPLSLAAALRARLARPGKYRLAHEDVVVG</sequence>
<proteinExistence type="predicted"/>
<reference evidence="11 12" key="1">
    <citation type="submission" date="2019-02" db="EMBL/GenBank/DDBJ databases">
        <title>Deep-cultivation of Planctomycetes and their phenomic and genomic characterization uncovers novel biology.</title>
        <authorList>
            <person name="Wiegand S."/>
            <person name="Jogler M."/>
            <person name="Boedeker C."/>
            <person name="Pinto D."/>
            <person name="Vollmers J."/>
            <person name="Rivas-Marin E."/>
            <person name="Kohn T."/>
            <person name="Peeters S.H."/>
            <person name="Heuer A."/>
            <person name="Rast P."/>
            <person name="Oberbeckmann S."/>
            <person name="Bunk B."/>
            <person name="Jeske O."/>
            <person name="Meyerdierks A."/>
            <person name="Storesund J.E."/>
            <person name="Kallscheuer N."/>
            <person name="Luecker S."/>
            <person name="Lage O.M."/>
            <person name="Pohl T."/>
            <person name="Merkel B.J."/>
            <person name="Hornburger P."/>
            <person name="Mueller R.-W."/>
            <person name="Bruemmer F."/>
            <person name="Labrenz M."/>
            <person name="Spormann A.M."/>
            <person name="Op den Camp H."/>
            <person name="Overmann J."/>
            <person name="Amann R."/>
            <person name="Jetten M.S.M."/>
            <person name="Mascher T."/>
            <person name="Medema M.H."/>
            <person name="Devos D.P."/>
            <person name="Kaster A.-K."/>
            <person name="Ovreas L."/>
            <person name="Rohde M."/>
            <person name="Galperin M.Y."/>
            <person name="Jogler C."/>
        </authorList>
    </citation>
    <scope>NUCLEOTIDE SEQUENCE [LARGE SCALE GENOMIC DNA]</scope>
    <source>
        <strain evidence="11 12">CA12</strain>
    </source>
</reference>
<protein>
    <submittedName>
        <fullName evidence="11">Ktr system potassium uptake protein B</fullName>
    </submittedName>
</protein>
<evidence type="ECO:0000313" key="12">
    <source>
        <dbReference type="Proteomes" id="UP000318741"/>
    </source>
</evidence>
<evidence type="ECO:0000256" key="7">
    <source>
        <dbReference type="ARBA" id="ARBA00022989"/>
    </source>
</evidence>
<keyword evidence="12" id="KW-1185">Reference proteome</keyword>
<feature type="transmembrane region" description="Helical" evidence="10">
    <location>
        <begin position="77"/>
        <end position="107"/>
    </location>
</feature>
<feature type="transmembrane region" description="Helical" evidence="10">
    <location>
        <begin position="236"/>
        <end position="255"/>
    </location>
</feature>
<comment type="subcellular location">
    <subcellularLocation>
        <location evidence="1">Cell membrane</location>
        <topology evidence="1">Multi-pass membrane protein</topology>
    </subcellularLocation>
</comment>
<evidence type="ECO:0000256" key="6">
    <source>
        <dbReference type="ARBA" id="ARBA00022958"/>
    </source>
</evidence>
<keyword evidence="7 10" id="KW-1133">Transmembrane helix</keyword>
<dbReference type="GO" id="GO:0005886">
    <property type="term" value="C:plasma membrane"/>
    <property type="evidence" value="ECO:0007669"/>
    <property type="project" value="UniProtKB-SubCell"/>
</dbReference>
<name>A0A517PA37_9PLAN</name>
<evidence type="ECO:0000256" key="3">
    <source>
        <dbReference type="ARBA" id="ARBA00022475"/>
    </source>
</evidence>
<evidence type="ECO:0000256" key="5">
    <source>
        <dbReference type="ARBA" id="ARBA00022692"/>
    </source>
</evidence>
<evidence type="ECO:0000256" key="2">
    <source>
        <dbReference type="ARBA" id="ARBA00022448"/>
    </source>
</evidence>
<dbReference type="NCBIfam" id="TIGR00933">
    <property type="entry name" value="2a38"/>
    <property type="match status" value="1"/>
</dbReference>
<accession>A0A517PA37</accession>
<evidence type="ECO:0000313" key="11">
    <source>
        <dbReference type="EMBL" id="QDT16246.1"/>
    </source>
</evidence>
<dbReference type="EMBL" id="CP036265">
    <property type="protein sequence ID" value="QDT16246.1"/>
    <property type="molecule type" value="Genomic_DNA"/>
</dbReference>
<evidence type="ECO:0000256" key="10">
    <source>
        <dbReference type="SAM" id="Phobius"/>
    </source>
</evidence>
<keyword evidence="3" id="KW-1003">Cell membrane</keyword>
<gene>
    <name evidence="11" type="primary">ktrB</name>
    <name evidence="11" type="ORF">CA12_23460</name>
</gene>
<evidence type="ECO:0000256" key="4">
    <source>
        <dbReference type="ARBA" id="ARBA00022538"/>
    </source>
</evidence>
<dbReference type="Proteomes" id="UP000318741">
    <property type="component" value="Chromosome"/>
</dbReference>
<dbReference type="AlphaFoldDB" id="A0A517PA37"/>
<evidence type="ECO:0000256" key="1">
    <source>
        <dbReference type="ARBA" id="ARBA00004651"/>
    </source>
</evidence>
<feature type="transmembrane region" description="Helical" evidence="10">
    <location>
        <begin position="315"/>
        <end position="334"/>
    </location>
</feature>
<dbReference type="PANTHER" id="PTHR32024">
    <property type="entry name" value="TRK SYSTEM POTASSIUM UPTAKE PROTEIN TRKG-RELATED"/>
    <property type="match status" value="1"/>
</dbReference>
<keyword evidence="8" id="KW-0406">Ion transport</keyword>
<evidence type="ECO:0000256" key="9">
    <source>
        <dbReference type="ARBA" id="ARBA00023136"/>
    </source>
</evidence>
<dbReference type="KEGG" id="acaf:CA12_23460"/>
<organism evidence="11 12">
    <name type="scientific">Alienimonas californiensis</name>
    <dbReference type="NCBI Taxonomy" id="2527989"/>
    <lineage>
        <taxon>Bacteria</taxon>
        <taxon>Pseudomonadati</taxon>
        <taxon>Planctomycetota</taxon>
        <taxon>Planctomycetia</taxon>
        <taxon>Planctomycetales</taxon>
        <taxon>Planctomycetaceae</taxon>
        <taxon>Alienimonas</taxon>
    </lineage>
</organism>
<feature type="transmembrane region" description="Helical" evidence="10">
    <location>
        <begin position="128"/>
        <end position="151"/>
    </location>
</feature>
<dbReference type="InterPro" id="IPR003445">
    <property type="entry name" value="Cat_transpt"/>
</dbReference>
<dbReference type="GO" id="GO:0015379">
    <property type="term" value="F:potassium:chloride symporter activity"/>
    <property type="evidence" value="ECO:0007669"/>
    <property type="project" value="InterPro"/>
</dbReference>
<dbReference type="PANTHER" id="PTHR32024:SF1">
    <property type="entry name" value="KTR SYSTEM POTASSIUM UPTAKE PROTEIN B"/>
    <property type="match status" value="1"/>
</dbReference>
<feature type="transmembrane region" description="Helical" evidence="10">
    <location>
        <begin position="414"/>
        <end position="436"/>
    </location>
</feature>
<keyword evidence="6" id="KW-0630">Potassium</keyword>
<feature type="transmembrane region" description="Helical" evidence="10">
    <location>
        <begin position="355"/>
        <end position="376"/>
    </location>
</feature>